<sequence length="134" mass="15022">MGQRALSSKRARSSVGPSSQQSTLAFNQERFLGTEQEVWPMSHASSIPIDIACLLYYIFYERQVDVARVISNEIRMIASSGHRLGTRTPTTLDFPGLIMGLYMHVGVVIISVVHGTIEGVVNDRYILRHCMPRE</sequence>
<protein>
    <submittedName>
        <fullName evidence="2">Uncharacterized protein</fullName>
    </submittedName>
</protein>
<reference evidence="2 3" key="1">
    <citation type="journal article" date="2022" name="Nat. Genet.">
        <title>Improved pea reference genome and pan-genome highlight genomic features and evolutionary characteristics.</title>
        <authorList>
            <person name="Yang T."/>
            <person name="Liu R."/>
            <person name="Luo Y."/>
            <person name="Hu S."/>
            <person name="Wang D."/>
            <person name="Wang C."/>
            <person name="Pandey M.K."/>
            <person name="Ge S."/>
            <person name="Xu Q."/>
            <person name="Li N."/>
            <person name="Li G."/>
            <person name="Huang Y."/>
            <person name="Saxena R.K."/>
            <person name="Ji Y."/>
            <person name="Li M."/>
            <person name="Yan X."/>
            <person name="He Y."/>
            <person name="Liu Y."/>
            <person name="Wang X."/>
            <person name="Xiang C."/>
            <person name="Varshney R.K."/>
            <person name="Ding H."/>
            <person name="Gao S."/>
            <person name="Zong X."/>
        </authorList>
    </citation>
    <scope>NUCLEOTIDE SEQUENCE [LARGE SCALE GENOMIC DNA]</scope>
    <source>
        <strain evidence="2 3">cv. Zhongwan 6</strain>
    </source>
</reference>
<accession>A0A9D5B4H0</accession>
<dbReference type="Gramene" id="Psat02G0181300-T1">
    <property type="protein sequence ID" value="KAI5435127.1"/>
    <property type="gene ID" value="KIW84_021813"/>
</dbReference>
<evidence type="ECO:0000256" key="1">
    <source>
        <dbReference type="SAM" id="MobiDB-lite"/>
    </source>
</evidence>
<feature type="region of interest" description="Disordered" evidence="1">
    <location>
        <begin position="1"/>
        <end position="22"/>
    </location>
</feature>
<evidence type="ECO:0000313" key="2">
    <source>
        <dbReference type="EMBL" id="KAI5435127.1"/>
    </source>
</evidence>
<evidence type="ECO:0000313" key="3">
    <source>
        <dbReference type="Proteomes" id="UP001058974"/>
    </source>
</evidence>
<dbReference type="AlphaFoldDB" id="A0A9D5B4H0"/>
<dbReference type="Proteomes" id="UP001058974">
    <property type="component" value="Chromosome 2"/>
</dbReference>
<comment type="caution">
    <text evidence="2">The sequence shown here is derived from an EMBL/GenBank/DDBJ whole genome shotgun (WGS) entry which is preliminary data.</text>
</comment>
<keyword evidence="3" id="KW-1185">Reference proteome</keyword>
<gene>
    <name evidence="2" type="ORF">KIW84_021813</name>
</gene>
<dbReference type="EMBL" id="JAMSHJ010000002">
    <property type="protein sequence ID" value="KAI5435127.1"/>
    <property type="molecule type" value="Genomic_DNA"/>
</dbReference>
<name>A0A9D5B4H0_PEA</name>
<organism evidence="2 3">
    <name type="scientific">Pisum sativum</name>
    <name type="common">Garden pea</name>
    <name type="synonym">Lathyrus oleraceus</name>
    <dbReference type="NCBI Taxonomy" id="3888"/>
    <lineage>
        <taxon>Eukaryota</taxon>
        <taxon>Viridiplantae</taxon>
        <taxon>Streptophyta</taxon>
        <taxon>Embryophyta</taxon>
        <taxon>Tracheophyta</taxon>
        <taxon>Spermatophyta</taxon>
        <taxon>Magnoliopsida</taxon>
        <taxon>eudicotyledons</taxon>
        <taxon>Gunneridae</taxon>
        <taxon>Pentapetalae</taxon>
        <taxon>rosids</taxon>
        <taxon>fabids</taxon>
        <taxon>Fabales</taxon>
        <taxon>Fabaceae</taxon>
        <taxon>Papilionoideae</taxon>
        <taxon>50 kb inversion clade</taxon>
        <taxon>NPAAA clade</taxon>
        <taxon>Hologalegina</taxon>
        <taxon>IRL clade</taxon>
        <taxon>Fabeae</taxon>
        <taxon>Lathyrus</taxon>
    </lineage>
</organism>
<proteinExistence type="predicted"/>